<keyword evidence="5 7" id="KW-1133">Transmembrane helix</keyword>
<evidence type="ECO:0000256" key="1">
    <source>
        <dbReference type="ARBA" id="ARBA00004651"/>
    </source>
</evidence>
<evidence type="ECO:0000313" key="11">
    <source>
        <dbReference type="EMBL" id="CAB4989534.1"/>
    </source>
</evidence>
<feature type="transmembrane region" description="Helical" evidence="7">
    <location>
        <begin position="224"/>
        <end position="240"/>
    </location>
</feature>
<dbReference type="PANTHER" id="PTHR23517:SF2">
    <property type="entry name" value="MULTIDRUG RESISTANCE PROTEIN MDTH"/>
    <property type="match status" value="1"/>
</dbReference>
<organism evidence="9">
    <name type="scientific">freshwater metagenome</name>
    <dbReference type="NCBI Taxonomy" id="449393"/>
    <lineage>
        <taxon>unclassified sequences</taxon>
        <taxon>metagenomes</taxon>
        <taxon>ecological metagenomes</taxon>
    </lineage>
</organism>
<feature type="transmembrane region" description="Helical" evidence="7">
    <location>
        <begin position="176"/>
        <end position="195"/>
    </location>
</feature>
<feature type="transmembrane region" description="Helical" evidence="7">
    <location>
        <begin position="56"/>
        <end position="77"/>
    </location>
</feature>
<dbReference type="GO" id="GO:0005886">
    <property type="term" value="C:plasma membrane"/>
    <property type="evidence" value="ECO:0007669"/>
    <property type="project" value="UniProtKB-SubCell"/>
</dbReference>
<evidence type="ECO:0000256" key="3">
    <source>
        <dbReference type="ARBA" id="ARBA00022475"/>
    </source>
</evidence>
<feature type="transmembrane region" description="Helical" evidence="7">
    <location>
        <begin position="84"/>
        <end position="103"/>
    </location>
</feature>
<dbReference type="EMBL" id="CAFBOU010000029">
    <property type="protein sequence ID" value="CAB4989534.1"/>
    <property type="molecule type" value="Genomic_DNA"/>
</dbReference>
<feature type="transmembrane region" description="Helical" evidence="7">
    <location>
        <begin position="314"/>
        <end position="336"/>
    </location>
</feature>
<dbReference type="PANTHER" id="PTHR23517">
    <property type="entry name" value="RESISTANCE PROTEIN MDTM, PUTATIVE-RELATED-RELATED"/>
    <property type="match status" value="1"/>
</dbReference>
<evidence type="ECO:0000256" key="4">
    <source>
        <dbReference type="ARBA" id="ARBA00022692"/>
    </source>
</evidence>
<feature type="transmembrane region" description="Helical" evidence="7">
    <location>
        <begin position="143"/>
        <end position="164"/>
    </location>
</feature>
<evidence type="ECO:0000256" key="5">
    <source>
        <dbReference type="ARBA" id="ARBA00022989"/>
    </source>
</evidence>
<protein>
    <submittedName>
        <fullName evidence="9">Unannotated protein</fullName>
    </submittedName>
</protein>
<feature type="transmembrane region" description="Helical" evidence="7">
    <location>
        <begin position="109"/>
        <end position="131"/>
    </location>
</feature>
<reference evidence="9" key="1">
    <citation type="submission" date="2020-05" db="EMBL/GenBank/DDBJ databases">
        <authorList>
            <person name="Chiriac C."/>
            <person name="Salcher M."/>
            <person name="Ghai R."/>
            <person name="Kavagutti S V."/>
        </authorList>
    </citation>
    <scope>NUCLEOTIDE SEQUENCE</scope>
</reference>
<sequence length="414" mass="45158">MLASKLPFKEFTALLNPHSRRIVAGIALSAIGRGMTLSLLMVYLHDMRGFTTSFGGLLMAWGALFGIACTAPLGSLVDRIGPKIVMVFGLVISGISAIGFSFVTTHTHAYIAMTLFAFGGQCVWPAQMVILTRVTPEVDRPKIFGFNFMLMNLGLGVGGFLSAILIRESSIFSYQIMYWLDGATYLVFLFFVWGLDTPHAGKYIAKEHEPESGSYLELFRIRELSLVTIAGVILLTFGYGPLQSGLPIYATQYLDLAPNWLGIIFGVNTFAIVIFQPLILNIISKYSKYAALISVSIIWALSWLAVGISPYLSMFMPGIALCVSQLIFAFGEMVLAPTNPALMQELTPEHIRGRASALGSLQWGVSGIAGPAIAGVMIGAHLEQEWVVLMACGVLIPIAFYWHIGFKSASRFTR</sequence>
<accession>A0A6J6VVL6</accession>
<feature type="transmembrane region" description="Helical" evidence="7">
    <location>
        <begin position="21"/>
        <end position="44"/>
    </location>
</feature>
<evidence type="ECO:0000259" key="8">
    <source>
        <dbReference type="PROSITE" id="PS50850"/>
    </source>
</evidence>
<feature type="transmembrane region" description="Helical" evidence="7">
    <location>
        <begin position="386"/>
        <end position="404"/>
    </location>
</feature>
<dbReference type="GO" id="GO:0022857">
    <property type="term" value="F:transmembrane transporter activity"/>
    <property type="evidence" value="ECO:0007669"/>
    <property type="project" value="InterPro"/>
</dbReference>
<feature type="transmembrane region" description="Helical" evidence="7">
    <location>
        <begin position="289"/>
        <end position="308"/>
    </location>
</feature>
<keyword evidence="4 7" id="KW-0812">Transmembrane</keyword>
<dbReference type="Gene3D" id="1.20.1250.20">
    <property type="entry name" value="MFS general substrate transporter like domains"/>
    <property type="match status" value="1"/>
</dbReference>
<keyword evidence="6 7" id="KW-0472">Membrane</keyword>
<keyword evidence="3" id="KW-1003">Cell membrane</keyword>
<dbReference type="InterPro" id="IPR022324">
    <property type="entry name" value="Bacilysin_exporter_BacE_put"/>
</dbReference>
<dbReference type="InterPro" id="IPR011701">
    <property type="entry name" value="MFS"/>
</dbReference>
<dbReference type="InterPro" id="IPR050171">
    <property type="entry name" value="MFS_Transporters"/>
</dbReference>
<evidence type="ECO:0000256" key="7">
    <source>
        <dbReference type="SAM" id="Phobius"/>
    </source>
</evidence>
<feature type="transmembrane region" description="Helical" evidence="7">
    <location>
        <begin position="357"/>
        <end position="380"/>
    </location>
</feature>
<dbReference type="InterPro" id="IPR020846">
    <property type="entry name" value="MFS_dom"/>
</dbReference>
<evidence type="ECO:0000256" key="6">
    <source>
        <dbReference type="ARBA" id="ARBA00023136"/>
    </source>
</evidence>
<dbReference type="EMBL" id="CAEZZY010000027">
    <property type="protein sequence ID" value="CAB4775075.1"/>
    <property type="molecule type" value="Genomic_DNA"/>
</dbReference>
<dbReference type="Pfam" id="PF07690">
    <property type="entry name" value="MFS_1"/>
    <property type="match status" value="1"/>
</dbReference>
<dbReference type="PROSITE" id="PS50850">
    <property type="entry name" value="MFS"/>
    <property type="match status" value="1"/>
</dbReference>
<dbReference type="AlphaFoldDB" id="A0A6J6VVL6"/>
<evidence type="ECO:0000313" key="9">
    <source>
        <dbReference type="EMBL" id="CAB4775075.1"/>
    </source>
</evidence>
<dbReference type="SUPFAM" id="SSF103473">
    <property type="entry name" value="MFS general substrate transporter"/>
    <property type="match status" value="1"/>
</dbReference>
<proteinExistence type="predicted"/>
<name>A0A6J6VVL6_9ZZZZ</name>
<keyword evidence="2" id="KW-0813">Transport</keyword>
<feature type="transmembrane region" description="Helical" evidence="7">
    <location>
        <begin position="260"/>
        <end position="282"/>
    </location>
</feature>
<evidence type="ECO:0000313" key="10">
    <source>
        <dbReference type="EMBL" id="CAB4947426.1"/>
    </source>
</evidence>
<gene>
    <name evidence="9" type="ORF">UFOPK2928_00392</name>
    <name evidence="10" type="ORF">UFOPK3786_00416</name>
    <name evidence="11" type="ORF">UFOPK4010_00507</name>
</gene>
<dbReference type="PRINTS" id="PR01988">
    <property type="entry name" value="EXPORTERBACE"/>
</dbReference>
<comment type="subcellular location">
    <subcellularLocation>
        <location evidence="1">Cell membrane</location>
        <topology evidence="1">Multi-pass membrane protein</topology>
    </subcellularLocation>
</comment>
<dbReference type="InterPro" id="IPR036259">
    <property type="entry name" value="MFS_trans_sf"/>
</dbReference>
<evidence type="ECO:0000256" key="2">
    <source>
        <dbReference type="ARBA" id="ARBA00022448"/>
    </source>
</evidence>
<feature type="domain" description="Major facilitator superfamily (MFS) profile" evidence="8">
    <location>
        <begin position="1"/>
        <end position="411"/>
    </location>
</feature>
<dbReference type="EMBL" id="CAFBNK010000054">
    <property type="protein sequence ID" value="CAB4947426.1"/>
    <property type="molecule type" value="Genomic_DNA"/>
</dbReference>